<comment type="caution">
    <text evidence="1">The sequence shown here is derived from an EMBL/GenBank/DDBJ whole genome shotgun (WGS) entry which is preliminary data.</text>
</comment>
<keyword evidence="2" id="KW-1185">Reference proteome</keyword>
<dbReference type="RefSeq" id="WP_169250191.1">
    <property type="nucleotide sequence ID" value="NZ_SPMZ01000069.1"/>
</dbReference>
<protein>
    <submittedName>
        <fullName evidence="1">Uncharacterized protein</fullName>
    </submittedName>
</protein>
<name>A0ABX1TNC6_9GAMM</name>
<proteinExistence type="predicted"/>
<evidence type="ECO:0000313" key="1">
    <source>
        <dbReference type="EMBL" id="NMQ20922.1"/>
    </source>
</evidence>
<evidence type="ECO:0000313" key="2">
    <source>
        <dbReference type="Proteomes" id="UP000760480"/>
    </source>
</evidence>
<dbReference type="EMBL" id="SPMZ01000069">
    <property type="protein sequence ID" value="NMQ20922.1"/>
    <property type="molecule type" value="Genomic_DNA"/>
</dbReference>
<reference evidence="1 2" key="1">
    <citation type="submission" date="2019-03" db="EMBL/GenBank/DDBJ databases">
        <title>Metabolic reconstructions from genomes of highly enriched 'Candidatus Accumulibacter' and 'Candidatus Competibacter' bioreactor populations.</title>
        <authorList>
            <person name="Annavajhala M.K."/>
            <person name="Welles L."/>
            <person name="Abbas B."/>
            <person name="Sorokin D."/>
            <person name="Park H."/>
            <person name="Van Loosdrecht M."/>
            <person name="Chandran K."/>
        </authorList>
    </citation>
    <scope>NUCLEOTIDE SEQUENCE [LARGE SCALE GENOMIC DNA]</scope>
    <source>
        <strain evidence="1 2">SBR_G</strain>
    </source>
</reference>
<accession>A0ABX1TNC6</accession>
<gene>
    <name evidence="1" type="ORF">E4P82_18040</name>
</gene>
<organism evidence="1 2">
    <name type="scientific">Candidatus Competibacter phosphatis</name>
    <dbReference type="NCBI Taxonomy" id="221280"/>
    <lineage>
        <taxon>Bacteria</taxon>
        <taxon>Pseudomonadati</taxon>
        <taxon>Pseudomonadota</taxon>
        <taxon>Gammaproteobacteria</taxon>
        <taxon>Candidatus Competibacteraceae</taxon>
        <taxon>Candidatus Competibacter</taxon>
    </lineage>
</organism>
<sequence>MNVEKPALPTEPTEIDPDLERREALKRLGRYAAYTPPAVLTLLASRKALAADSLAGGDPQGPGNEPP</sequence>
<dbReference type="Proteomes" id="UP000760480">
    <property type="component" value="Unassembled WGS sequence"/>
</dbReference>